<proteinExistence type="predicted"/>
<feature type="domain" description="VTC" evidence="1">
    <location>
        <begin position="16"/>
        <end position="242"/>
    </location>
</feature>
<comment type="caution">
    <text evidence="2">The sequence shown here is derived from an EMBL/GenBank/DDBJ whole genome shotgun (WGS) entry which is preliminary data.</text>
</comment>
<dbReference type="SUPFAM" id="SSF55154">
    <property type="entry name" value="CYTH-like phosphatases"/>
    <property type="match status" value="1"/>
</dbReference>
<dbReference type="RefSeq" id="WP_179924145.1">
    <property type="nucleotide sequence ID" value="NZ_CP128228.1"/>
</dbReference>
<dbReference type="GO" id="GO:0006799">
    <property type="term" value="P:polyphosphate biosynthetic process"/>
    <property type="evidence" value="ECO:0007669"/>
    <property type="project" value="UniProtKB-ARBA"/>
</dbReference>
<dbReference type="InterPro" id="IPR042267">
    <property type="entry name" value="VTC_sf"/>
</dbReference>
<reference evidence="2 3" key="1">
    <citation type="submission" date="2020-07" db="EMBL/GenBank/DDBJ databases">
        <title>MOT database genomes.</title>
        <authorList>
            <person name="Joseph S."/>
            <person name="Aduse-Opoku J."/>
            <person name="Hashim A."/>
            <person name="Wade W."/>
            <person name="Curtis M."/>
        </authorList>
    </citation>
    <scope>NUCLEOTIDE SEQUENCE [LARGE SCALE GENOMIC DNA]</scope>
    <source>
        <strain evidence="2 3">CCW311</strain>
    </source>
</reference>
<evidence type="ECO:0000313" key="3">
    <source>
        <dbReference type="Proteomes" id="UP000563349"/>
    </source>
</evidence>
<protein>
    <submittedName>
        <fullName evidence="2">Polyphosphate polymerase domain-containing protein</fullName>
    </submittedName>
</protein>
<dbReference type="InterPro" id="IPR018966">
    <property type="entry name" value="VTC_domain"/>
</dbReference>
<dbReference type="CDD" id="cd07750">
    <property type="entry name" value="PolyPPase_VTC_like"/>
    <property type="match status" value="1"/>
</dbReference>
<organism evidence="2 3">
    <name type="scientific">Streptococcus danieliae</name>
    <dbReference type="NCBI Taxonomy" id="747656"/>
    <lineage>
        <taxon>Bacteria</taxon>
        <taxon>Bacillati</taxon>
        <taxon>Bacillota</taxon>
        <taxon>Bacilli</taxon>
        <taxon>Lactobacillales</taxon>
        <taxon>Streptococcaceae</taxon>
        <taxon>Streptococcus</taxon>
    </lineage>
</organism>
<dbReference type="EMBL" id="JACBYG010000083">
    <property type="protein sequence ID" value="NYS49598.1"/>
    <property type="molecule type" value="Genomic_DNA"/>
</dbReference>
<gene>
    <name evidence="2" type="ORF">HZY93_06450</name>
</gene>
<dbReference type="InterPro" id="IPR033469">
    <property type="entry name" value="CYTH-like_dom_sf"/>
</dbReference>
<dbReference type="Pfam" id="PF09359">
    <property type="entry name" value="VTC"/>
    <property type="match status" value="1"/>
</dbReference>
<name>A0A7Z0RRW3_9STRE</name>
<evidence type="ECO:0000259" key="1">
    <source>
        <dbReference type="Pfam" id="PF09359"/>
    </source>
</evidence>
<dbReference type="Gene3D" id="3.20.100.30">
    <property type="entry name" value="VTC, catalytic tunnel domain"/>
    <property type="match status" value="1"/>
</dbReference>
<evidence type="ECO:0000313" key="2">
    <source>
        <dbReference type="EMBL" id="NYS49598.1"/>
    </source>
</evidence>
<keyword evidence="3" id="KW-1185">Reference proteome</keyword>
<accession>A0A7Z0RRW3</accession>
<sequence>MKETYNAYQDFQKQFKRIETKYILEKTVLKQVLQDLEAYMEADAYANSTITNIYFDTEQFDLIQDSIAKKHAREKVRMRLYDPQPQASSKAFLEIKKKIDGIGYKNRLTSTANAITSYVTTGLSIIDGLDQSLIDDQIQKDLTQLRQRHQQLQPKMYIYYDRLSFRGKQDADIRITIDQNLLYRDWDICLSAGKSGNDLLDPSKVIMEVKVPGQCPSWLLQVFNKYGISQTSFSKYGTAYRLASQENRKELSLARNTL</sequence>
<dbReference type="AlphaFoldDB" id="A0A7Z0RRW3"/>
<dbReference type="Proteomes" id="UP000563349">
    <property type="component" value="Unassembled WGS sequence"/>
</dbReference>